<organism evidence="6 7">
    <name type="scientific">Qipengyuania mesophila</name>
    <dbReference type="NCBI Taxonomy" id="2867246"/>
    <lineage>
        <taxon>Bacteria</taxon>
        <taxon>Pseudomonadati</taxon>
        <taxon>Pseudomonadota</taxon>
        <taxon>Alphaproteobacteria</taxon>
        <taxon>Sphingomonadales</taxon>
        <taxon>Erythrobacteraceae</taxon>
        <taxon>Qipengyuania</taxon>
    </lineage>
</organism>
<evidence type="ECO:0000256" key="1">
    <source>
        <dbReference type="ARBA" id="ARBA00004141"/>
    </source>
</evidence>
<name>A0ABS7JXI5_9SPHN</name>
<feature type="transmembrane region" description="Helical" evidence="5">
    <location>
        <begin position="271"/>
        <end position="294"/>
    </location>
</feature>
<evidence type="ECO:0000313" key="7">
    <source>
        <dbReference type="Proteomes" id="UP000782554"/>
    </source>
</evidence>
<keyword evidence="4 5" id="KW-0472">Membrane</keyword>
<feature type="transmembrane region" description="Helical" evidence="5">
    <location>
        <begin position="166"/>
        <end position="188"/>
    </location>
</feature>
<feature type="transmembrane region" description="Helical" evidence="5">
    <location>
        <begin position="20"/>
        <end position="40"/>
    </location>
</feature>
<feature type="transmembrane region" description="Helical" evidence="5">
    <location>
        <begin position="52"/>
        <end position="75"/>
    </location>
</feature>
<feature type="transmembrane region" description="Helical" evidence="5">
    <location>
        <begin position="300"/>
        <end position="317"/>
    </location>
</feature>
<dbReference type="EMBL" id="JAIGNU010000002">
    <property type="protein sequence ID" value="MBX7502302.1"/>
    <property type="molecule type" value="Genomic_DNA"/>
</dbReference>
<evidence type="ECO:0000313" key="6">
    <source>
        <dbReference type="EMBL" id="MBX7502302.1"/>
    </source>
</evidence>
<dbReference type="PANTHER" id="PTHR43701">
    <property type="entry name" value="MEMBRANE TRANSPORTER PROTEIN MJ0441-RELATED"/>
    <property type="match status" value="1"/>
</dbReference>
<dbReference type="InterPro" id="IPR051598">
    <property type="entry name" value="TSUP/Inactive_protease-like"/>
</dbReference>
<dbReference type="InterPro" id="IPR002781">
    <property type="entry name" value="TM_pro_TauE-like"/>
</dbReference>
<feature type="transmembrane region" description="Helical" evidence="5">
    <location>
        <begin position="235"/>
        <end position="259"/>
    </location>
</feature>
<keyword evidence="3 5" id="KW-1133">Transmembrane helix</keyword>
<gene>
    <name evidence="6" type="ORF">K3181_12695</name>
</gene>
<reference evidence="6 7" key="1">
    <citation type="submission" date="2021-08" db="EMBL/GenBank/DDBJ databases">
        <title>Comparative Genomics Analysis of the Genus Qipengyuania Reveals Extensive Genetic Diversity and Metabolic Versatility, Including the Description of Fifteen Novel Species.</title>
        <authorList>
            <person name="Liu Y."/>
        </authorList>
    </citation>
    <scope>NUCLEOTIDE SEQUENCE [LARGE SCALE GENOMIC DNA]</scope>
    <source>
        <strain evidence="6 7">YG27</strain>
    </source>
</reference>
<feature type="transmembrane region" description="Helical" evidence="5">
    <location>
        <begin position="200"/>
        <end position="223"/>
    </location>
</feature>
<evidence type="ECO:0000256" key="2">
    <source>
        <dbReference type="ARBA" id="ARBA00022692"/>
    </source>
</evidence>
<evidence type="ECO:0000256" key="4">
    <source>
        <dbReference type="ARBA" id="ARBA00023136"/>
    </source>
</evidence>
<dbReference type="Proteomes" id="UP000782554">
    <property type="component" value="Unassembled WGS sequence"/>
</dbReference>
<feature type="transmembrane region" description="Helical" evidence="5">
    <location>
        <begin position="136"/>
        <end position="154"/>
    </location>
</feature>
<protein>
    <recommendedName>
        <fullName evidence="5">Probable membrane transporter protein</fullName>
    </recommendedName>
</protein>
<accession>A0ABS7JXI5</accession>
<dbReference type="Pfam" id="PF01925">
    <property type="entry name" value="TauE"/>
    <property type="match status" value="1"/>
</dbReference>
<comment type="caution">
    <text evidence="6">The sequence shown here is derived from an EMBL/GenBank/DDBJ whole genome shotgun (WGS) entry which is preliminary data.</text>
</comment>
<dbReference type="RefSeq" id="WP_221603450.1">
    <property type="nucleotide sequence ID" value="NZ_JAIGNU010000002.1"/>
</dbReference>
<sequence>MASPQPRLNRVQPTLAHSSRLALIGGAVLLAAYASLWWLVPRDPALLERLRFLPGVGVVGAIIANASGTGGGVVFVPVFNALRELGTMALDPLQVVAVSMGIQAFGMSLGGLRWTDRLYHQHVPAALEARARPRDYWLVCGAVLALSLPAMLATQRLLAFDAHAVLLGYKSFSILLGLALIVATWTVNRTAPERIELAKIDLVVLLLIAIPGGAITALFSVGIGELVAFYLFLRHYPMVLCVGTACVISSISCITGLVWHVEEGTVQWEVVLLAAPGAMLGAFLARPIALWLGARRLKTAGGAWIVFSALYLVWLNWR</sequence>
<comment type="subcellular location">
    <subcellularLocation>
        <location evidence="5">Cell membrane</location>
        <topology evidence="5">Multi-pass membrane protein</topology>
    </subcellularLocation>
    <subcellularLocation>
        <location evidence="1">Membrane</location>
        <topology evidence="1">Multi-pass membrane protein</topology>
    </subcellularLocation>
</comment>
<keyword evidence="5" id="KW-1003">Cell membrane</keyword>
<evidence type="ECO:0000256" key="5">
    <source>
        <dbReference type="RuleBase" id="RU363041"/>
    </source>
</evidence>
<evidence type="ECO:0000256" key="3">
    <source>
        <dbReference type="ARBA" id="ARBA00022989"/>
    </source>
</evidence>
<keyword evidence="2 5" id="KW-0812">Transmembrane</keyword>
<keyword evidence="7" id="KW-1185">Reference proteome</keyword>
<comment type="similarity">
    <text evidence="5">Belongs to the 4-toluene sulfonate uptake permease (TSUP) (TC 2.A.102) family.</text>
</comment>
<dbReference type="PANTHER" id="PTHR43701:SF2">
    <property type="entry name" value="MEMBRANE TRANSPORTER PROTEIN YJNA-RELATED"/>
    <property type="match status" value="1"/>
</dbReference>
<proteinExistence type="inferred from homology"/>